<gene>
    <name evidence="8" type="ORF">PIB30_056671</name>
</gene>
<dbReference type="Gene3D" id="3.40.50.300">
    <property type="entry name" value="P-loop containing nucleotide triphosphate hydrolases"/>
    <property type="match status" value="1"/>
</dbReference>
<dbReference type="InterPro" id="IPR032675">
    <property type="entry name" value="LRR_dom_sf"/>
</dbReference>
<keyword evidence="4" id="KW-0378">Hydrolase</keyword>
<dbReference type="SUPFAM" id="SSF52200">
    <property type="entry name" value="Toll/Interleukin receptor TIR domain"/>
    <property type="match status" value="1"/>
</dbReference>
<dbReference type="PRINTS" id="PR00364">
    <property type="entry name" value="DISEASERSIST"/>
</dbReference>
<proteinExistence type="predicted"/>
<reference evidence="8 9" key="1">
    <citation type="journal article" date="2023" name="Plants (Basel)">
        <title>Bridging the Gap: Combining Genomics and Transcriptomics Approaches to Understand Stylosanthes scabra, an Orphan Legume from the Brazilian Caatinga.</title>
        <authorList>
            <person name="Ferreira-Neto J.R.C."/>
            <person name="da Silva M.D."/>
            <person name="Binneck E."/>
            <person name="de Melo N.F."/>
            <person name="da Silva R.H."/>
            <person name="de Melo A.L.T.M."/>
            <person name="Pandolfi V."/>
            <person name="Bustamante F.O."/>
            <person name="Brasileiro-Vidal A.C."/>
            <person name="Benko-Iseppon A.M."/>
        </authorList>
    </citation>
    <scope>NUCLEOTIDE SEQUENCE [LARGE SCALE GENOMIC DNA]</scope>
    <source>
        <tissue evidence="8">Leaves</tissue>
    </source>
</reference>
<evidence type="ECO:0000256" key="4">
    <source>
        <dbReference type="ARBA" id="ARBA00022801"/>
    </source>
</evidence>
<dbReference type="InterPro" id="IPR002182">
    <property type="entry name" value="NB-ARC"/>
</dbReference>
<comment type="catalytic activity">
    <reaction evidence="6">
        <text>NAD(+) + H2O = ADP-D-ribose + nicotinamide + H(+)</text>
        <dbReference type="Rhea" id="RHEA:16301"/>
        <dbReference type="ChEBI" id="CHEBI:15377"/>
        <dbReference type="ChEBI" id="CHEBI:15378"/>
        <dbReference type="ChEBI" id="CHEBI:17154"/>
        <dbReference type="ChEBI" id="CHEBI:57540"/>
        <dbReference type="ChEBI" id="CHEBI:57967"/>
        <dbReference type="EC" id="3.2.2.6"/>
    </reaction>
    <physiologicalReaction direction="left-to-right" evidence="6">
        <dbReference type="Rhea" id="RHEA:16302"/>
    </physiologicalReaction>
</comment>
<dbReference type="PANTHER" id="PTHR11017:SF479">
    <property type="entry name" value="DISEASE RESISTANCE PROTEIN (TIR-NBS-LRR CLASS) FAMILY"/>
    <property type="match status" value="1"/>
</dbReference>
<accession>A0ABU6XHF3</accession>
<feature type="domain" description="TIR" evidence="7">
    <location>
        <begin position="15"/>
        <end position="183"/>
    </location>
</feature>
<sequence>MASSSSSSLLNVPRIKHDVFINFRGEDIRTSFLSHLQKELHCNHIDFFVDDQKLHPGDEISSTLLQAIEESLISLVIFSKNYASSTWCLNELVKVIECMKQHQRIVIPVFYNVLPSDVRYQKNSFKEAFDRHQHKLKGNTMKMQSWRFALKEAADLSGFHYPSKYQDESNFIEEIVKDISEKLSYVFSREPNGLVGIDDSIKSIESLLAIESSEVRIIGIWGMGGIGKTTIAEFLFDKYSSQYEGSCMLKNIREELQKFGVPYLCEKLVSDLLAKESLVLKGSSKARSTFVQSKVKLSRKKAFVVLDDMDTLEQFEHLATQRLGPGSRMIVTTRDKHVLRKVHGVYEVKGLSFENSFKLFCLNAFDKFSPEAGYQEVSKMAVNYANGIPLALKVLGSFLYSKAIEEWESALAKLRIYPNIDIFSVLKLSYDGLDEFERDIFLDIAFFFKGEHKDVVLPFLESCGFFPAIGIVNLSRKALITISKYNKIEMHDLIEQMGREIARQESIEDPGRRSRISNHEDIYNVLNDNKGTDSVEGIMLDLSQIKTDVYLSADTFKKMPNIRFLKFYNFWRHKKSANVYASSTLESFPSELRYLEWSRCPMKSFPPTFCAEKLVEISMPESQVSKLWDGVQDLVNLKKINLSVCKRLVELPDFTLASNLEEICLDGCVSLCQFHPSILSIHKLETLSLNCCKKLKSLKGKIHLKSLKKVHVLYCSSLKDFSVSSEELTRLDFNGTIIDTLHSSVGRLSKLVMLDLCNARLETLPNELCLLVSLEELNLKGCKQLINLPPNMKALSRLQNLNLTNCCSLQSLPELPPSIIHLCATNCTLLQKLFNAKVVFISLNLISISFENCKSLDDDSFIEYVHDTMMGVAIREILGGMLQYISSRYSGGWNNDVHPESNGQVLYPGSKVPSWFKYQTSGNSVTINLADESWKQPLGFILCCVVYHIPSVTENSRTSSVGSAKRPPRISCKSGSWQSKQFAKTSSWSSDHVCIWFGEVGYHHRFRYMNATFKFKSEPYKEDWEFIEGKFFYDRYQNGCPNHIDQRVFTLDQVKTQLIHRMEEQQKELLRSCDCICKMQEEQEEDEEVEEGELLSQDSYPFNDDILFGDSYQMLVIPKVPQSFDEEENQGEQVRRNKSPWRRLLTKIFRKYKGENIFDWFMTWIEITSLLVKVEKLLHSPLDS</sequence>
<dbReference type="InterPro" id="IPR027417">
    <property type="entry name" value="P-loop_NTPase"/>
</dbReference>
<evidence type="ECO:0000256" key="6">
    <source>
        <dbReference type="ARBA" id="ARBA00047304"/>
    </source>
</evidence>
<dbReference type="InterPro" id="IPR000157">
    <property type="entry name" value="TIR_dom"/>
</dbReference>
<dbReference type="InterPro" id="IPR045344">
    <property type="entry name" value="C-JID"/>
</dbReference>
<dbReference type="Gene3D" id="1.10.8.430">
    <property type="entry name" value="Helical domain of apoptotic protease-activating factors"/>
    <property type="match status" value="1"/>
</dbReference>
<dbReference type="Pfam" id="PF07725">
    <property type="entry name" value="LRR_3"/>
    <property type="match status" value="1"/>
</dbReference>
<evidence type="ECO:0000313" key="9">
    <source>
        <dbReference type="Proteomes" id="UP001341840"/>
    </source>
</evidence>
<dbReference type="InterPro" id="IPR044974">
    <property type="entry name" value="Disease_R_plants"/>
</dbReference>
<keyword evidence="2" id="KW-0433">Leucine-rich repeat</keyword>
<dbReference type="EMBL" id="JASCZI010211904">
    <property type="protein sequence ID" value="MED6197460.1"/>
    <property type="molecule type" value="Genomic_DNA"/>
</dbReference>
<dbReference type="SUPFAM" id="SSF52540">
    <property type="entry name" value="P-loop containing nucleoside triphosphate hydrolases"/>
    <property type="match status" value="1"/>
</dbReference>
<dbReference type="EC" id="3.2.2.6" evidence="1"/>
<evidence type="ECO:0000259" key="7">
    <source>
        <dbReference type="PROSITE" id="PS50104"/>
    </source>
</evidence>
<dbReference type="PROSITE" id="PS50104">
    <property type="entry name" value="TIR"/>
    <property type="match status" value="1"/>
</dbReference>
<dbReference type="InterPro" id="IPR042197">
    <property type="entry name" value="Apaf_helical"/>
</dbReference>
<dbReference type="Proteomes" id="UP001341840">
    <property type="component" value="Unassembled WGS sequence"/>
</dbReference>
<protein>
    <recommendedName>
        <fullName evidence="1">ADP-ribosyl cyclase/cyclic ADP-ribose hydrolase</fullName>
        <ecNumber evidence="1">3.2.2.6</ecNumber>
    </recommendedName>
</protein>
<evidence type="ECO:0000256" key="1">
    <source>
        <dbReference type="ARBA" id="ARBA00011982"/>
    </source>
</evidence>
<dbReference type="SMART" id="SM00255">
    <property type="entry name" value="TIR"/>
    <property type="match status" value="1"/>
</dbReference>
<keyword evidence="5" id="KW-0520">NAD</keyword>
<dbReference type="InterPro" id="IPR058192">
    <property type="entry name" value="WHD_ROQ1-like"/>
</dbReference>
<name>A0ABU6XHF3_9FABA</name>
<dbReference type="InterPro" id="IPR011713">
    <property type="entry name" value="Leu-rich_rpt_3"/>
</dbReference>
<dbReference type="SUPFAM" id="SSF52058">
    <property type="entry name" value="L domain-like"/>
    <property type="match status" value="1"/>
</dbReference>
<keyword evidence="3" id="KW-0677">Repeat</keyword>
<dbReference type="Gene3D" id="3.40.50.10140">
    <property type="entry name" value="Toll/interleukin-1 receptor homology (TIR) domain"/>
    <property type="match status" value="1"/>
</dbReference>
<dbReference type="Pfam" id="PF00931">
    <property type="entry name" value="NB-ARC"/>
    <property type="match status" value="1"/>
</dbReference>
<evidence type="ECO:0000313" key="8">
    <source>
        <dbReference type="EMBL" id="MED6197460.1"/>
    </source>
</evidence>
<comment type="caution">
    <text evidence="8">The sequence shown here is derived from an EMBL/GenBank/DDBJ whole genome shotgun (WGS) entry which is preliminary data.</text>
</comment>
<dbReference type="InterPro" id="IPR035897">
    <property type="entry name" value="Toll_tir_struct_dom_sf"/>
</dbReference>
<dbReference type="Pfam" id="PF01582">
    <property type="entry name" value="TIR"/>
    <property type="match status" value="1"/>
</dbReference>
<keyword evidence="9" id="KW-1185">Reference proteome</keyword>
<dbReference type="PANTHER" id="PTHR11017">
    <property type="entry name" value="LEUCINE-RICH REPEAT-CONTAINING PROTEIN"/>
    <property type="match status" value="1"/>
</dbReference>
<dbReference type="Pfam" id="PF23282">
    <property type="entry name" value="WHD_ROQ1"/>
    <property type="match status" value="1"/>
</dbReference>
<evidence type="ECO:0000256" key="5">
    <source>
        <dbReference type="ARBA" id="ARBA00023027"/>
    </source>
</evidence>
<dbReference type="Gene3D" id="3.80.10.10">
    <property type="entry name" value="Ribonuclease Inhibitor"/>
    <property type="match status" value="2"/>
</dbReference>
<organism evidence="8 9">
    <name type="scientific">Stylosanthes scabra</name>
    <dbReference type="NCBI Taxonomy" id="79078"/>
    <lineage>
        <taxon>Eukaryota</taxon>
        <taxon>Viridiplantae</taxon>
        <taxon>Streptophyta</taxon>
        <taxon>Embryophyta</taxon>
        <taxon>Tracheophyta</taxon>
        <taxon>Spermatophyta</taxon>
        <taxon>Magnoliopsida</taxon>
        <taxon>eudicotyledons</taxon>
        <taxon>Gunneridae</taxon>
        <taxon>Pentapetalae</taxon>
        <taxon>rosids</taxon>
        <taxon>fabids</taxon>
        <taxon>Fabales</taxon>
        <taxon>Fabaceae</taxon>
        <taxon>Papilionoideae</taxon>
        <taxon>50 kb inversion clade</taxon>
        <taxon>dalbergioids sensu lato</taxon>
        <taxon>Dalbergieae</taxon>
        <taxon>Pterocarpus clade</taxon>
        <taxon>Stylosanthes</taxon>
    </lineage>
</organism>
<evidence type="ECO:0000256" key="3">
    <source>
        <dbReference type="ARBA" id="ARBA00022737"/>
    </source>
</evidence>
<evidence type="ECO:0000256" key="2">
    <source>
        <dbReference type="ARBA" id="ARBA00022614"/>
    </source>
</evidence>
<dbReference type="Pfam" id="PF20160">
    <property type="entry name" value="C-JID"/>
    <property type="match status" value="1"/>
</dbReference>